<feature type="region of interest" description="Disordered" evidence="1">
    <location>
        <begin position="1"/>
        <end position="50"/>
    </location>
</feature>
<organism evidence="2 3">
    <name type="scientific">Terrabacter carboxydivorans</name>
    <dbReference type="NCBI Taxonomy" id="619730"/>
    <lineage>
        <taxon>Bacteria</taxon>
        <taxon>Bacillati</taxon>
        <taxon>Actinomycetota</taxon>
        <taxon>Actinomycetes</taxon>
        <taxon>Micrococcales</taxon>
        <taxon>Intrasporangiaceae</taxon>
        <taxon>Terrabacter</taxon>
    </lineage>
</organism>
<evidence type="ECO:0000256" key="1">
    <source>
        <dbReference type="SAM" id="MobiDB-lite"/>
    </source>
</evidence>
<feature type="region of interest" description="Disordered" evidence="1">
    <location>
        <begin position="93"/>
        <end position="112"/>
    </location>
</feature>
<dbReference type="EMBL" id="BAAARE010000023">
    <property type="protein sequence ID" value="GAA2498101.1"/>
    <property type="molecule type" value="Genomic_DNA"/>
</dbReference>
<evidence type="ECO:0000313" key="2">
    <source>
        <dbReference type="EMBL" id="GAA2498101.1"/>
    </source>
</evidence>
<comment type="caution">
    <text evidence="2">The sequence shown here is derived from an EMBL/GenBank/DDBJ whole genome shotgun (WGS) entry which is preliminary data.</text>
</comment>
<gene>
    <name evidence="2" type="ORF">GCM10009858_40570</name>
</gene>
<protein>
    <submittedName>
        <fullName evidence="2">Uncharacterized protein</fullName>
    </submittedName>
</protein>
<evidence type="ECO:0000313" key="3">
    <source>
        <dbReference type="Proteomes" id="UP001500730"/>
    </source>
</evidence>
<accession>A0ABN3M9X1</accession>
<keyword evidence="3" id="KW-1185">Reference proteome</keyword>
<proteinExistence type="predicted"/>
<feature type="compositionally biased region" description="Gly residues" evidence="1">
    <location>
        <begin position="93"/>
        <end position="106"/>
    </location>
</feature>
<feature type="region of interest" description="Disordered" evidence="1">
    <location>
        <begin position="152"/>
        <end position="187"/>
    </location>
</feature>
<name>A0ABN3M9X1_9MICO</name>
<reference evidence="2 3" key="1">
    <citation type="journal article" date="2019" name="Int. J. Syst. Evol. Microbiol.">
        <title>The Global Catalogue of Microorganisms (GCM) 10K type strain sequencing project: providing services to taxonomists for standard genome sequencing and annotation.</title>
        <authorList>
            <consortium name="The Broad Institute Genomics Platform"/>
            <consortium name="The Broad Institute Genome Sequencing Center for Infectious Disease"/>
            <person name="Wu L."/>
            <person name="Ma J."/>
        </authorList>
    </citation>
    <scope>NUCLEOTIDE SEQUENCE [LARGE SCALE GENOMIC DNA]</scope>
    <source>
        <strain evidence="2 3">JCM 16259</strain>
    </source>
</reference>
<dbReference type="Proteomes" id="UP001500730">
    <property type="component" value="Unassembled WGS sequence"/>
</dbReference>
<sequence>MVCPVSAPSGRAPPERRPLNPSGGPHDESRHGNDKTPGSKGAGGLGDAWSRLSESNRRPIHYEFVLDPISSRARAEIVCHLVLVGMAAEGGRGHVGGTRGADGGSAGLRIDRHPAPREGAAQKALDRPSRAGRCRQVAVEVGSGPPWERARAATAGASLVQAPESGPQVDGAAAASVSSGSGAAMPS</sequence>
<feature type="compositionally biased region" description="Low complexity" evidence="1">
    <location>
        <begin position="171"/>
        <end position="187"/>
    </location>
</feature>
<feature type="compositionally biased region" description="Basic and acidic residues" evidence="1">
    <location>
        <begin position="25"/>
        <end position="34"/>
    </location>
</feature>